<keyword evidence="3" id="KW-1185">Reference proteome</keyword>
<keyword evidence="1" id="KW-1133">Transmembrane helix</keyword>
<feature type="transmembrane region" description="Helical" evidence="1">
    <location>
        <begin position="188"/>
        <end position="208"/>
    </location>
</feature>
<keyword evidence="1" id="KW-0812">Transmembrane</keyword>
<sequence length="224" mass="25357">MSTKGGRRVISDRIVRGRKHNRTKNMKTPKSVKSNGSIAFPEDFKLVKRNITSILNPELETCLFTFRGNEYSAESFSGIVFREMGWKDFDSSDKERIGLYWVDQVIHGVNNVLWSGYDHKPNHFGGSLNLFKPSFTYPTSLITPNGDVKVIYWFNDLKNNTVKQLQVIFDTNGDIKSRTILSSGQTQFYTGLSVFLGSTALAVGVFLLRAKITPLLRGISEYKN</sequence>
<dbReference type="AlphaFoldDB" id="A0AAN7U953"/>
<keyword evidence="1" id="KW-0472">Membrane</keyword>
<evidence type="ECO:0000313" key="3">
    <source>
        <dbReference type="Proteomes" id="UP001344447"/>
    </source>
</evidence>
<organism evidence="2 3">
    <name type="scientific">Dictyostelium firmibasis</name>
    <dbReference type="NCBI Taxonomy" id="79012"/>
    <lineage>
        <taxon>Eukaryota</taxon>
        <taxon>Amoebozoa</taxon>
        <taxon>Evosea</taxon>
        <taxon>Eumycetozoa</taxon>
        <taxon>Dictyostelia</taxon>
        <taxon>Dictyosteliales</taxon>
        <taxon>Dictyosteliaceae</taxon>
        <taxon>Dictyostelium</taxon>
    </lineage>
</organism>
<dbReference type="Proteomes" id="UP001344447">
    <property type="component" value="Unassembled WGS sequence"/>
</dbReference>
<evidence type="ECO:0008006" key="4">
    <source>
        <dbReference type="Google" id="ProtNLM"/>
    </source>
</evidence>
<reference evidence="2 3" key="1">
    <citation type="submission" date="2023-11" db="EMBL/GenBank/DDBJ databases">
        <title>Dfirmibasis_genome.</title>
        <authorList>
            <person name="Edelbroek B."/>
            <person name="Kjellin J."/>
            <person name="Jerlstrom-Hultqvist J."/>
            <person name="Soderbom F."/>
        </authorList>
    </citation>
    <scope>NUCLEOTIDE SEQUENCE [LARGE SCALE GENOMIC DNA]</scope>
    <source>
        <strain evidence="2 3">TNS-C-14</strain>
    </source>
</reference>
<proteinExistence type="predicted"/>
<gene>
    <name evidence="2" type="ORF">RB653_006058</name>
</gene>
<accession>A0AAN7U953</accession>
<evidence type="ECO:0000313" key="2">
    <source>
        <dbReference type="EMBL" id="KAK5584447.1"/>
    </source>
</evidence>
<protein>
    <recommendedName>
        <fullName evidence="4">Transmembrane protein</fullName>
    </recommendedName>
</protein>
<evidence type="ECO:0000256" key="1">
    <source>
        <dbReference type="SAM" id="Phobius"/>
    </source>
</evidence>
<dbReference type="EMBL" id="JAVFKY010000001">
    <property type="protein sequence ID" value="KAK5584447.1"/>
    <property type="molecule type" value="Genomic_DNA"/>
</dbReference>
<comment type="caution">
    <text evidence="2">The sequence shown here is derived from an EMBL/GenBank/DDBJ whole genome shotgun (WGS) entry which is preliminary data.</text>
</comment>
<name>A0AAN7U953_9MYCE</name>